<dbReference type="SMR" id="A0A8I7B8Q1"/>
<dbReference type="PROSITE" id="PS50878">
    <property type="entry name" value="RT_POL"/>
    <property type="match status" value="1"/>
</dbReference>
<accession>A0A8I7B8Q1</accession>
<reference evidence="3" key="2">
    <citation type="submission" date="2020-10" db="EMBL/GenBank/DDBJ databases">
        <authorList>
            <person name="Scholz U."/>
            <person name="Mascher M."/>
            <person name="Fiebig A."/>
        </authorList>
    </citation>
    <scope>NUCLEOTIDE SEQUENCE [LARGE SCALE GENOMIC DNA]</scope>
    <source>
        <strain evidence="3">cv. Morex</strain>
    </source>
</reference>
<dbReference type="AlphaFoldDB" id="A0A8I7B8Q1"/>
<dbReference type="PANTHER" id="PTHR33116:SF86">
    <property type="entry name" value="REVERSE TRANSCRIPTASE DOMAIN-CONTAINING PROTEIN"/>
    <property type="match status" value="1"/>
</dbReference>
<dbReference type="PANTHER" id="PTHR33116">
    <property type="entry name" value="REVERSE TRANSCRIPTASE ZINC-BINDING DOMAIN-CONTAINING PROTEIN-RELATED-RELATED"/>
    <property type="match status" value="1"/>
</dbReference>
<dbReference type="InterPro" id="IPR043502">
    <property type="entry name" value="DNA/RNA_pol_sf"/>
</dbReference>
<dbReference type="InterPro" id="IPR000477">
    <property type="entry name" value="RT_dom"/>
</dbReference>
<feature type="region of interest" description="Disordered" evidence="1">
    <location>
        <begin position="676"/>
        <end position="701"/>
    </location>
</feature>
<proteinExistence type="predicted"/>
<evidence type="ECO:0000313" key="3">
    <source>
        <dbReference type="EnsemblPlants" id="HORVU.MOREX.r3.2HG0216140.1.CDS1"/>
    </source>
</evidence>
<feature type="domain" description="Reverse transcriptase" evidence="2">
    <location>
        <begin position="89"/>
        <end position="371"/>
    </location>
</feature>
<organism evidence="3 4">
    <name type="scientific">Hordeum vulgare subsp. vulgare</name>
    <name type="common">Domesticated barley</name>
    <dbReference type="NCBI Taxonomy" id="112509"/>
    <lineage>
        <taxon>Eukaryota</taxon>
        <taxon>Viridiplantae</taxon>
        <taxon>Streptophyta</taxon>
        <taxon>Embryophyta</taxon>
        <taxon>Tracheophyta</taxon>
        <taxon>Spermatophyta</taxon>
        <taxon>Magnoliopsida</taxon>
        <taxon>Liliopsida</taxon>
        <taxon>Poales</taxon>
        <taxon>Poaceae</taxon>
        <taxon>BOP clade</taxon>
        <taxon>Pooideae</taxon>
        <taxon>Triticodae</taxon>
        <taxon>Triticeae</taxon>
        <taxon>Hordeinae</taxon>
        <taxon>Hordeum</taxon>
    </lineage>
</organism>
<keyword evidence="4" id="KW-1185">Reference proteome</keyword>
<sequence length="734" mass="83499">MERMANSYFKEIFTKDPTLSPDEVLDCIAPKVNAEMNDSLCKSYSDEEISNALFQIGPLKAPGCGGLPARFFQRNWALLKAEFNTAVREFFVSGIMAEGVNDTTIVLIPKVPHPKDLKDFRPISLCNVIYKIVSKCMVNRLRPVLTELISENQSAFIPGRLITDNSIIAFECLHHIQSSKTNAVDLCAYKLDLSKAYDRVDWSFLEKALVKWGFSELWISRVMACLSSVKYSVKFNGKLMEAFSPLRGLRQGDPLSPFLFLFVADALSALLNKAARDDGLQGITICRGAPEITHLLFADDSLLFFQATQQHALLVKGVLNTFAAATRQLINPSKCSILFSSQCSAQVIQELKLTLVISQEAIEPKYLGLPVPEGRMHKGNFESTQERLRKILVDWSEQYMSSGSKEILIKAVAQAIPAYVMSIFRLPDSVCDDITRMIRQYWWGVENGKKKMAWMSWEKVRLPKSMGGLGFRDTRAFNQALLTKQAWRLLDRPDSLCERLIKAKYYPSGQLLDTVFPGNDSEVWKGILHGLELLKKGVIWRVGASTKIRTWRDPWLPRPHSFRPISPKGNCRFNWVSDFLDGNGAWRLDRLGKFFWPMDVDLIMKIRTSPRQRDDFLSWYPEKSGCFTVRSAYKLVMRDLNTAVANGASSTVPEGNRSAWNLVWKAAVPQKMKIHARDASQGPWPPRNAKSADTYRPVPPASSVGWRRKTHSMLFNIPISRWWCSRIHRRRYHP</sequence>
<dbReference type="Gramene" id="HORVU.MOREX.r3.2HG0216140.1">
    <property type="protein sequence ID" value="HORVU.MOREX.r3.2HG0216140.1.CDS1"/>
    <property type="gene ID" value="HORVU.MOREX.r3.2HG0216140"/>
</dbReference>
<dbReference type="CDD" id="cd01650">
    <property type="entry name" value="RT_nLTR_like"/>
    <property type="match status" value="1"/>
</dbReference>
<dbReference type="Proteomes" id="UP000011116">
    <property type="component" value="Chromosome 2H"/>
</dbReference>
<dbReference type="SUPFAM" id="SSF56672">
    <property type="entry name" value="DNA/RNA polymerases"/>
    <property type="match status" value="1"/>
</dbReference>
<protein>
    <recommendedName>
        <fullName evidence="2">Reverse transcriptase domain-containing protein</fullName>
    </recommendedName>
</protein>
<reference evidence="3" key="3">
    <citation type="submission" date="2022-01" db="UniProtKB">
        <authorList>
            <consortium name="EnsemblPlants"/>
        </authorList>
    </citation>
    <scope>IDENTIFICATION</scope>
    <source>
        <strain evidence="3">subsp. vulgare</strain>
    </source>
</reference>
<dbReference type="EnsemblPlants" id="HORVU.MOREX.r3.2HG0216140.1">
    <property type="protein sequence ID" value="HORVU.MOREX.r3.2HG0216140.1.CDS1"/>
    <property type="gene ID" value="HORVU.MOREX.r3.2HG0216140"/>
</dbReference>
<name>A0A8I7B8Q1_HORVV</name>
<evidence type="ECO:0000313" key="4">
    <source>
        <dbReference type="Proteomes" id="UP000011116"/>
    </source>
</evidence>
<evidence type="ECO:0000256" key="1">
    <source>
        <dbReference type="SAM" id="MobiDB-lite"/>
    </source>
</evidence>
<reference evidence="4" key="1">
    <citation type="journal article" date="2012" name="Nature">
        <title>A physical, genetic and functional sequence assembly of the barley genome.</title>
        <authorList>
            <consortium name="The International Barley Genome Sequencing Consortium"/>
            <person name="Mayer K.F."/>
            <person name="Waugh R."/>
            <person name="Brown J.W."/>
            <person name="Schulman A."/>
            <person name="Langridge P."/>
            <person name="Platzer M."/>
            <person name="Fincher G.B."/>
            <person name="Muehlbauer G.J."/>
            <person name="Sato K."/>
            <person name="Close T.J."/>
            <person name="Wise R.P."/>
            <person name="Stein N."/>
        </authorList>
    </citation>
    <scope>NUCLEOTIDE SEQUENCE [LARGE SCALE GENOMIC DNA]</scope>
    <source>
        <strain evidence="4">cv. Morex</strain>
    </source>
</reference>
<evidence type="ECO:0000259" key="2">
    <source>
        <dbReference type="PROSITE" id="PS50878"/>
    </source>
</evidence>
<dbReference type="Pfam" id="PF00078">
    <property type="entry name" value="RVT_1"/>
    <property type="match status" value="1"/>
</dbReference>